<keyword evidence="5" id="KW-1133">Transmembrane helix</keyword>
<dbReference type="PRINTS" id="PR00260">
    <property type="entry name" value="CHEMTRNSDUCR"/>
</dbReference>
<dbReference type="InterPro" id="IPR003660">
    <property type="entry name" value="HAMP_dom"/>
</dbReference>
<reference evidence="8" key="1">
    <citation type="submission" date="2021-11" db="EMBL/GenBank/DDBJ databases">
        <authorList>
            <person name="Rodrigo-Torres L."/>
            <person name="Arahal R. D."/>
            <person name="Lucena T."/>
        </authorList>
    </citation>
    <scope>NUCLEOTIDE SEQUENCE</scope>
    <source>
        <strain evidence="8">CECT 7929</strain>
    </source>
</reference>
<feature type="transmembrane region" description="Helical" evidence="5">
    <location>
        <begin position="12"/>
        <end position="30"/>
    </location>
</feature>
<evidence type="ECO:0000313" key="8">
    <source>
        <dbReference type="EMBL" id="CAH0532744.1"/>
    </source>
</evidence>
<feature type="transmembrane region" description="Helical" evidence="5">
    <location>
        <begin position="190"/>
        <end position="209"/>
    </location>
</feature>
<feature type="domain" description="HAMP" evidence="7">
    <location>
        <begin position="211"/>
        <end position="265"/>
    </location>
</feature>
<dbReference type="Gene3D" id="1.10.287.950">
    <property type="entry name" value="Methyl-accepting chemotaxis protein"/>
    <property type="match status" value="1"/>
</dbReference>
<keyword evidence="9" id="KW-1185">Reference proteome</keyword>
<dbReference type="PANTHER" id="PTHR32089:SF120">
    <property type="entry name" value="METHYL-ACCEPTING CHEMOTAXIS PROTEIN TLPQ"/>
    <property type="match status" value="1"/>
</dbReference>
<dbReference type="PROSITE" id="PS50885">
    <property type="entry name" value="HAMP"/>
    <property type="match status" value="1"/>
</dbReference>
<evidence type="ECO:0000259" key="7">
    <source>
        <dbReference type="PROSITE" id="PS50885"/>
    </source>
</evidence>
<dbReference type="SMART" id="SM00283">
    <property type="entry name" value="MA"/>
    <property type="match status" value="1"/>
</dbReference>
<keyword evidence="5" id="KW-0472">Membrane</keyword>
<dbReference type="PANTHER" id="PTHR32089">
    <property type="entry name" value="METHYL-ACCEPTING CHEMOTAXIS PROTEIN MCPB"/>
    <property type="match status" value="1"/>
</dbReference>
<dbReference type="InterPro" id="IPR024478">
    <property type="entry name" value="HlyB_4HB_MCP"/>
</dbReference>
<evidence type="ECO:0000256" key="2">
    <source>
        <dbReference type="ARBA" id="ARBA00023224"/>
    </source>
</evidence>
<sequence length="543" mass="59228">MNLKDLSIRKKIAFIFCCLAIVFSLLMTYMTKQIGQIQSALFVFTDATVPSILQVKEMQINLSELRKDQYALAANPHHSRALDWMRATRNAEQSINALIEQYRTGLFDEADSKAFHQLEQAWRRYVENLHYFRKAVDSNQRSQANALILQSYPIYLEINQAFQGLEKVNDFYIAKDKKTASDRVSQSIEISIAGLIAVMIFMLITGSLFTRQISRPLSQVMGMARAIAQGNLTYQLDHSQLGQDELGQLAQACQSMQSKLQSVMSQIASASTQLASSIDEVSAVSEQTAQGMQMQQNQLTLIATAMNQLQATVNEVAGNTEEASLAANSASDNAHQGARNVAQAIGQIAIAQKVIEEAGDMVTSLEKDANAINLVVDVIQNIAEQTNLLALNAAIEAARAGEQGRGFAVVADEVRTLAGRTQHSTQEIVKIIEQLQERAKLAVTATEQSCQMITTCNQQAESTGGVIQGIGDSVSNIADMNLQIASACSEQSSVSEELQRSVEAIYQASTEVAAGSTQTAQACVELNQLAANLQQMIDQFKVS</sequence>
<dbReference type="InterPro" id="IPR004090">
    <property type="entry name" value="Chemotax_Me-accpt_rcpt"/>
</dbReference>
<proteinExistence type="inferred from homology"/>
<dbReference type="Pfam" id="PF12729">
    <property type="entry name" value="4HB_MCP_1"/>
    <property type="match status" value="1"/>
</dbReference>
<gene>
    <name evidence="8" type="ORF">VST7929_00589</name>
</gene>
<evidence type="ECO:0000256" key="5">
    <source>
        <dbReference type="SAM" id="Phobius"/>
    </source>
</evidence>
<comment type="similarity">
    <text evidence="3">Belongs to the methyl-accepting chemotaxis (MCP) protein family.</text>
</comment>
<keyword evidence="2 4" id="KW-0807">Transducer</keyword>
<dbReference type="PROSITE" id="PS50111">
    <property type="entry name" value="CHEMOTAXIS_TRANSDUC_2"/>
    <property type="match status" value="1"/>
</dbReference>
<dbReference type="Pfam" id="PF00015">
    <property type="entry name" value="MCPsignal"/>
    <property type="match status" value="1"/>
</dbReference>
<feature type="domain" description="Methyl-accepting transducer" evidence="6">
    <location>
        <begin position="270"/>
        <end position="506"/>
    </location>
</feature>
<protein>
    <recommendedName>
        <fullName evidence="10">Methyl-accepting chemotaxis protein</fullName>
    </recommendedName>
</protein>
<evidence type="ECO:0008006" key="10">
    <source>
        <dbReference type="Google" id="ProtNLM"/>
    </source>
</evidence>
<dbReference type="InterPro" id="IPR004089">
    <property type="entry name" value="MCPsignal_dom"/>
</dbReference>
<dbReference type="SUPFAM" id="SSF58104">
    <property type="entry name" value="Methyl-accepting chemotaxis protein (MCP) signaling domain"/>
    <property type="match status" value="1"/>
</dbReference>
<comment type="caution">
    <text evidence="8">The sequence shown here is derived from an EMBL/GenBank/DDBJ whole genome shotgun (WGS) entry which is preliminary data.</text>
</comment>
<organism evidence="8 9">
    <name type="scientific">Vibrio stylophorae</name>
    <dbReference type="NCBI Taxonomy" id="659351"/>
    <lineage>
        <taxon>Bacteria</taxon>
        <taxon>Pseudomonadati</taxon>
        <taxon>Pseudomonadota</taxon>
        <taxon>Gammaproteobacteria</taxon>
        <taxon>Vibrionales</taxon>
        <taxon>Vibrionaceae</taxon>
        <taxon>Vibrio</taxon>
    </lineage>
</organism>
<accession>A0ABM8ZRL8</accession>
<dbReference type="CDD" id="cd06225">
    <property type="entry name" value="HAMP"/>
    <property type="match status" value="1"/>
</dbReference>
<dbReference type="EMBL" id="CAKLDI010000001">
    <property type="protein sequence ID" value="CAH0532744.1"/>
    <property type="molecule type" value="Genomic_DNA"/>
</dbReference>
<comment type="subcellular location">
    <subcellularLocation>
        <location evidence="1">Membrane</location>
    </subcellularLocation>
</comment>
<evidence type="ECO:0000256" key="1">
    <source>
        <dbReference type="ARBA" id="ARBA00004370"/>
    </source>
</evidence>
<dbReference type="CDD" id="cd11386">
    <property type="entry name" value="MCP_signal"/>
    <property type="match status" value="1"/>
</dbReference>
<evidence type="ECO:0000313" key="9">
    <source>
        <dbReference type="Proteomes" id="UP000838672"/>
    </source>
</evidence>
<keyword evidence="5" id="KW-0812">Transmembrane</keyword>
<dbReference type="Proteomes" id="UP000838672">
    <property type="component" value="Unassembled WGS sequence"/>
</dbReference>
<dbReference type="Pfam" id="PF00672">
    <property type="entry name" value="HAMP"/>
    <property type="match status" value="1"/>
</dbReference>
<evidence type="ECO:0000259" key="6">
    <source>
        <dbReference type="PROSITE" id="PS50111"/>
    </source>
</evidence>
<evidence type="ECO:0000256" key="3">
    <source>
        <dbReference type="ARBA" id="ARBA00029447"/>
    </source>
</evidence>
<name>A0ABM8ZRL8_9VIBR</name>
<dbReference type="SMART" id="SM00304">
    <property type="entry name" value="HAMP"/>
    <property type="match status" value="1"/>
</dbReference>
<evidence type="ECO:0000256" key="4">
    <source>
        <dbReference type="PROSITE-ProRule" id="PRU00284"/>
    </source>
</evidence>